<evidence type="ECO:0000313" key="2">
    <source>
        <dbReference type="EMBL" id="GGS31763.1"/>
    </source>
</evidence>
<proteinExistence type="predicted"/>
<keyword evidence="1" id="KW-0812">Transmembrane</keyword>
<reference evidence="2" key="2">
    <citation type="submission" date="2020-09" db="EMBL/GenBank/DDBJ databases">
        <authorList>
            <person name="Sun Q."/>
            <person name="Ohkuma M."/>
        </authorList>
    </citation>
    <scope>NUCLEOTIDE SEQUENCE</scope>
    <source>
        <strain evidence="2">JCM 4386</strain>
    </source>
</reference>
<feature type="transmembrane region" description="Helical" evidence="1">
    <location>
        <begin position="213"/>
        <end position="233"/>
    </location>
</feature>
<evidence type="ECO:0000256" key="1">
    <source>
        <dbReference type="SAM" id="Phobius"/>
    </source>
</evidence>
<gene>
    <name evidence="2" type="ORF">GCM10010269_82770</name>
</gene>
<feature type="transmembrane region" description="Helical" evidence="1">
    <location>
        <begin position="174"/>
        <end position="193"/>
    </location>
</feature>
<dbReference type="InterPro" id="IPR012666">
    <property type="entry name" value="CbtA_put"/>
</dbReference>
<protein>
    <submittedName>
        <fullName evidence="2">Membrane protein</fullName>
    </submittedName>
</protein>
<keyword evidence="3" id="KW-1185">Reference proteome</keyword>
<feature type="transmembrane region" description="Helical" evidence="1">
    <location>
        <begin position="101"/>
        <end position="123"/>
    </location>
</feature>
<keyword evidence="1" id="KW-1133">Transmembrane helix</keyword>
<feature type="transmembrane region" description="Helical" evidence="1">
    <location>
        <begin position="68"/>
        <end position="89"/>
    </location>
</feature>
<keyword evidence="1" id="KW-0472">Membrane</keyword>
<feature type="transmembrane region" description="Helical" evidence="1">
    <location>
        <begin position="143"/>
        <end position="162"/>
    </location>
</feature>
<accession>A0A918GEM0</accession>
<evidence type="ECO:0000313" key="3">
    <source>
        <dbReference type="Proteomes" id="UP000606194"/>
    </source>
</evidence>
<organism evidence="2 3">
    <name type="scientific">Streptomyces humidus</name>
    <dbReference type="NCBI Taxonomy" id="52259"/>
    <lineage>
        <taxon>Bacteria</taxon>
        <taxon>Bacillati</taxon>
        <taxon>Actinomycetota</taxon>
        <taxon>Actinomycetes</taxon>
        <taxon>Kitasatosporales</taxon>
        <taxon>Streptomycetaceae</taxon>
        <taxon>Streptomyces</taxon>
    </lineage>
</organism>
<sequence length="255" mass="25981">MAVMPVGRTIGHGALAGAVAGGAGAAVQYWLVEPSIRAAIAIEDTWSAADHADHGHMSDVVVSRGEQVGFGLLTVLVVATLTGIAFALVRRFLGDRVPGRSASGSAIALAGLGFAAFTLAPALVIPANPPAVGDPATVDARTVTYLGTIFCAVVLTSAVTSLARAKRLEPGLRVVAATALAIAGSITLFWVIPDVADPIPSDVPAQLIWNFRVGSLVQIGLMWLIMGGVFGYLSEALARARSGVGARSSAQFAST</sequence>
<dbReference type="Pfam" id="PF09490">
    <property type="entry name" value="CbtA"/>
    <property type="match status" value="1"/>
</dbReference>
<dbReference type="Proteomes" id="UP000606194">
    <property type="component" value="Unassembled WGS sequence"/>
</dbReference>
<name>A0A918GEM0_9ACTN</name>
<dbReference type="EMBL" id="BMTL01000076">
    <property type="protein sequence ID" value="GGS31763.1"/>
    <property type="molecule type" value="Genomic_DNA"/>
</dbReference>
<reference evidence="2" key="1">
    <citation type="journal article" date="2014" name="Int. J. Syst. Evol. Microbiol.">
        <title>Complete genome sequence of Corynebacterium casei LMG S-19264T (=DSM 44701T), isolated from a smear-ripened cheese.</title>
        <authorList>
            <consortium name="US DOE Joint Genome Institute (JGI-PGF)"/>
            <person name="Walter F."/>
            <person name="Albersmeier A."/>
            <person name="Kalinowski J."/>
            <person name="Ruckert C."/>
        </authorList>
    </citation>
    <scope>NUCLEOTIDE SEQUENCE</scope>
    <source>
        <strain evidence="2">JCM 4386</strain>
    </source>
</reference>
<comment type="caution">
    <text evidence="2">The sequence shown here is derived from an EMBL/GenBank/DDBJ whole genome shotgun (WGS) entry which is preliminary data.</text>
</comment>
<dbReference type="RefSeq" id="WP_190154477.1">
    <property type="nucleotide sequence ID" value="NZ_BMTL01000076.1"/>
</dbReference>
<dbReference type="AlphaFoldDB" id="A0A918GEM0"/>